<accession>A0AAD5K461</accession>
<reference evidence="1" key="1">
    <citation type="journal article" date="2022" name="IScience">
        <title>Evolution of zygomycete secretomes and the origins of terrestrial fungal ecologies.</title>
        <authorList>
            <person name="Chang Y."/>
            <person name="Wang Y."/>
            <person name="Mondo S."/>
            <person name="Ahrendt S."/>
            <person name="Andreopoulos W."/>
            <person name="Barry K."/>
            <person name="Beard J."/>
            <person name="Benny G.L."/>
            <person name="Blankenship S."/>
            <person name="Bonito G."/>
            <person name="Cuomo C."/>
            <person name="Desiro A."/>
            <person name="Gervers K.A."/>
            <person name="Hundley H."/>
            <person name="Kuo A."/>
            <person name="LaButti K."/>
            <person name="Lang B.F."/>
            <person name="Lipzen A."/>
            <person name="O'Donnell K."/>
            <person name="Pangilinan J."/>
            <person name="Reynolds N."/>
            <person name="Sandor L."/>
            <person name="Smith M.E."/>
            <person name="Tsang A."/>
            <person name="Grigoriev I.V."/>
            <person name="Stajich J.E."/>
            <person name="Spatafora J.W."/>
        </authorList>
    </citation>
    <scope>NUCLEOTIDE SEQUENCE</scope>
    <source>
        <strain evidence="1">RSA 2281</strain>
    </source>
</reference>
<evidence type="ECO:0000313" key="1">
    <source>
        <dbReference type="EMBL" id="KAI9253499.1"/>
    </source>
</evidence>
<comment type="caution">
    <text evidence="1">The sequence shown here is derived from an EMBL/GenBank/DDBJ whole genome shotgun (WGS) entry which is preliminary data.</text>
</comment>
<dbReference type="AlphaFoldDB" id="A0AAD5K461"/>
<organism evidence="1 2">
    <name type="scientific">Phascolomyces articulosus</name>
    <dbReference type="NCBI Taxonomy" id="60185"/>
    <lineage>
        <taxon>Eukaryota</taxon>
        <taxon>Fungi</taxon>
        <taxon>Fungi incertae sedis</taxon>
        <taxon>Mucoromycota</taxon>
        <taxon>Mucoromycotina</taxon>
        <taxon>Mucoromycetes</taxon>
        <taxon>Mucorales</taxon>
        <taxon>Lichtheimiaceae</taxon>
        <taxon>Phascolomyces</taxon>
    </lineage>
</organism>
<dbReference type="EMBL" id="JAIXMP010000026">
    <property type="protein sequence ID" value="KAI9253499.1"/>
    <property type="molecule type" value="Genomic_DNA"/>
</dbReference>
<gene>
    <name evidence="1" type="ORF">BDA99DRAFT_540749</name>
</gene>
<dbReference type="Proteomes" id="UP001209540">
    <property type="component" value="Unassembled WGS sequence"/>
</dbReference>
<keyword evidence="2" id="KW-1185">Reference proteome</keyword>
<evidence type="ECO:0000313" key="2">
    <source>
        <dbReference type="Proteomes" id="UP001209540"/>
    </source>
</evidence>
<reference evidence="1" key="2">
    <citation type="submission" date="2023-02" db="EMBL/GenBank/DDBJ databases">
        <authorList>
            <consortium name="DOE Joint Genome Institute"/>
            <person name="Mondo S.J."/>
            <person name="Chang Y."/>
            <person name="Wang Y."/>
            <person name="Ahrendt S."/>
            <person name="Andreopoulos W."/>
            <person name="Barry K."/>
            <person name="Beard J."/>
            <person name="Benny G.L."/>
            <person name="Blankenship S."/>
            <person name="Bonito G."/>
            <person name="Cuomo C."/>
            <person name="Desiro A."/>
            <person name="Gervers K.A."/>
            <person name="Hundley H."/>
            <person name="Kuo A."/>
            <person name="LaButti K."/>
            <person name="Lang B.F."/>
            <person name="Lipzen A."/>
            <person name="O'Donnell K."/>
            <person name="Pangilinan J."/>
            <person name="Reynolds N."/>
            <person name="Sandor L."/>
            <person name="Smith M.W."/>
            <person name="Tsang A."/>
            <person name="Grigoriev I.V."/>
            <person name="Stajich J.E."/>
            <person name="Spatafora J.W."/>
        </authorList>
    </citation>
    <scope>NUCLEOTIDE SEQUENCE</scope>
    <source>
        <strain evidence="1">RSA 2281</strain>
    </source>
</reference>
<proteinExistence type="predicted"/>
<name>A0AAD5K461_9FUNG</name>
<sequence length="206" mass="24854">MEFIQSQVEKSLTWRNIKHMLRLDKDVLEKNFEDETYDNIPQSLRVNYQHVYYAMKRLQWKIISTNGMTRYNKKMGTSPADTEIVAINKGYNTVNDDISPNTYTDNVKILICHWHIIKAWKKNILFKLTTKSSNPSKILREKREMREKALSLKMNMMKAELTANFDLEHERFETWCVDIDEEWDGPQLYLYFEREFFPKREKWSHA</sequence>
<protein>
    <submittedName>
        <fullName evidence="1">Uncharacterized protein</fullName>
    </submittedName>
</protein>